<feature type="region of interest" description="Disordered" evidence="7">
    <location>
        <begin position="1778"/>
        <end position="1803"/>
    </location>
</feature>
<dbReference type="OrthoDB" id="185373at2759"/>
<comment type="similarity">
    <text evidence="2">Belongs to the TfdA dioxygenase family.</text>
</comment>
<dbReference type="Gene3D" id="3.60.130.10">
    <property type="entry name" value="Clavaminate synthase-like"/>
    <property type="match status" value="1"/>
</dbReference>
<evidence type="ECO:0000256" key="1">
    <source>
        <dbReference type="ARBA" id="ARBA00001954"/>
    </source>
</evidence>
<feature type="compositionally biased region" description="Gly residues" evidence="7">
    <location>
        <begin position="1557"/>
        <end position="1569"/>
    </location>
</feature>
<evidence type="ECO:0000256" key="3">
    <source>
        <dbReference type="ARBA" id="ARBA00022723"/>
    </source>
</evidence>
<feature type="compositionally biased region" description="Low complexity" evidence="7">
    <location>
        <begin position="2055"/>
        <end position="2076"/>
    </location>
</feature>
<dbReference type="EMBL" id="NAJQ01000054">
    <property type="protein sequence ID" value="TKA81280.1"/>
    <property type="molecule type" value="Genomic_DNA"/>
</dbReference>
<feature type="region of interest" description="Disordered" evidence="7">
    <location>
        <begin position="1823"/>
        <end position="2127"/>
    </location>
</feature>
<evidence type="ECO:0000256" key="4">
    <source>
        <dbReference type="ARBA" id="ARBA00022964"/>
    </source>
</evidence>
<feature type="region of interest" description="Disordered" evidence="7">
    <location>
        <begin position="550"/>
        <end position="636"/>
    </location>
</feature>
<feature type="compositionally biased region" description="Polar residues" evidence="7">
    <location>
        <begin position="1656"/>
        <end position="1680"/>
    </location>
</feature>
<feature type="region of interest" description="Disordered" evidence="7">
    <location>
        <begin position="1729"/>
        <end position="1751"/>
    </location>
</feature>
<evidence type="ECO:0000313" key="9">
    <source>
        <dbReference type="EMBL" id="TKA81280.1"/>
    </source>
</evidence>
<sequence>MAIKSRITVHKITPPKDSTVDFGAELRNANLEDISEVDFSVIRRALYEHQVIIFKGQQSLSPKAQYQLTRLFDPSVQAYGHGKTLDAKKSILHPDLKTIPHQPQVQVIGNGHVAEFEGLQDITLKHPHHKTFHQHPISEGDDRDVTRCYRWHIDAALYDLNPPRVTSLMAVQVPKTEYQTLRYDDGTGDELAVPRGSTAFVSSYRMYDLLSEEDKVFARTTRVQYAPHPYIWMSKAKSRSDGLGLVSECLELPHSELPPIDDSKIKILPMCWRNPVTGKLALQVHPSAVEKLHLVDGTVIDNLEQVREIVHKLQRPGIAPQLVYAVDWEAGDLALFNNQGVLHSVTGSFASDEHDGSAMYTSAPRPVPSPAALKALRQLAYISSGTAIGFATLCAEERRRRTQIVQKIADNARRIRQSPRYYQNVALATQEAEDGLVGGWGGVDWTPEYTEALDKLGDGSRSKRAVVKDGAPAIRGPELPSSVDRGYAQLEEQCKRDEEGRKKKKRPRSGDKVKQSPTSAESQPRRTMQSHAHLRTDGVAGQRLHAEMPAVHDRPAEPLDFIPPGPKSHWPDSPSWLPQLPSRKEEAPRPLKDARPATTRIAAASQKLKDTARTRPHNAPPDVRSGSNVKKGGKAAPDFTSLQTQCRALLSSSQFNQMFELLRTNSSVVTGSSQGKTLLEECFHAALATGELSAMRRTLQLAEKLLPKDDYLPLCVLFLQYCDEKEIYDEALELYARNRKLQKSANLPSKTSEILAHACIKSTKPHYLLYFTKLFRSVPVDMRGRITDSWSPLPLVLVAEWRASRDLVKFGKGFKRLRLVFHQGGHTEALRRLEMTAVDIYVSANAHDQALNAVADLHAASPHDAFTISVTALLLAKKGDWNSLDQALAVGKQSSTLALDAEANRRFNTTLHLYAKCHSSTETWKFVTALVDDLGFRPNQSTTEIMLQSFISKNTIYLIPKWIRYIRILGERFRLDAQLAAKLLTRYYRDYRPSHVLLMWFCRHLVQAAPSLVGPDYLPLAKEAIGFDLRSLTGEHNRNTSWRRSHAEARLGLLEGKGHDMVPSPGWTWNQQMHFVHPNAVPESVPSERKVLVTSPQFDDELPSMIQIDDPRPLPEKCVTASETASDGEDVRTSDPAAQTAEEALIRPERAMVLALSLQDHQKVLFLYHQSLDAGGLPASPFALEVAVEASLRQGGGDPTHANALLREAKNAGMNITGAMGPMLIHRMKRIRRGDRSDMDGLHETVTEYYQVNDENGLPVNHHVGVTAAHMLIKNNRPEQGVALLKAMYQSGRALKRPPDAVAMAVLIHGYFAIGSFVGLRWSFGTVLKQNIRIDQRFLHTVRAIISQHGESLFRFTAKGERSFRQSLVQWVQQCYERRASQMFEAKVLGRRLVARLAKCARELERPVIGVPERGEIEDALFGRRLLPLSVSTGGDDVDHVADEEGADEEPADEDFADDDSSHTTTRRRLRRLSRMKVRLGDSIQSHYPHARRTPAPRRAFSQHYHGRWLRQYRTYLKHDLAMPDGTLASFRFRLADDPRDSLAGRRRRKAGRHRGGGGLVHGGSGVGGTATDLLTRRASSCSSSSSMAEKTNGGGVTVARRPSFRKTLREHEDSLPAEYLDALEQKRKQLDDSIHKYIAVKEREYKQYEKELKQQTKSGTTGPAATAAVQTSASGSANGNGLLAPTKRRTSSESTQSTTSCFLAPQQHGAVDALLGSGLRRHPVSPVVEEDGGGADRPGTANLKNPRASAEREKDFVGLFTPPYLPLIDHKDERTLKRTESAPSDVEPSSRTTVPVEATSLPKADSESAMYAKYKRPVHLQLAKRTSSSGSSADGKLASAMKSPQQSMLRPKRKRVSLAVGDSIVAPSDNVPVATKNSTTSSHSRTRSPETEREKLAVIQAGPTAAMDFATQPPSTNTTTASPAPSNSEPPPSARDLGAAVTSASSPRKSIDPDGDLFDLEDESDSPPHPTGDFDSAIESEEDAAPGIAGRIEQSTEPEERNEAPIPSPRLQISESHSYDPEAGLIPQPTADTHPDSKNDDKGDKAAHLEFRPRSASASAGFSSSSSQQPTSPGFKRPTVESDPVFRGPDYYFQEEPAAPAVEEETYGSSFSRPPTKGSFTGGSLGESFMAKHAEEMMRSRAGKKELAVR</sequence>
<feature type="compositionally biased region" description="Basic and acidic residues" evidence="7">
    <location>
        <begin position="582"/>
        <end position="595"/>
    </location>
</feature>
<feature type="domain" description="TauD/TfdA-like" evidence="8">
    <location>
        <begin position="17"/>
        <end position="352"/>
    </location>
</feature>
<gene>
    <name evidence="9" type="ORF">B0A55_02873</name>
</gene>
<feature type="compositionally biased region" description="Basic residues" evidence="7">
    <location>
        <begin position="1545"/>
        <end position="1556"/>
    </location>
</feature>
<accession>A0A4U0XU91</accession>
<feature type="compositionally biased region" description="Basic and acidic residues" evidence="7">
    <location>
        <begin position="492"/>
        <end position="501"/>
    </location>
</feature>
<organism evidence="9 10">
    <name type="scientific">Friedmanniomyces simplex</name>
    <dbReference type="NCBI Taxonomy" id="329884"/>
    <lineage>
        <taxon>Eukaryota</taxon>
        <taxon>Fungi</taxon>
        <taxon>Dikarya</taxon>
        <taxon>Ascomycota</taxon>
        <taxon>Pezizomycotina</taxon>
        <taxon>Dothideomycetes</taxon>
        <taxon>Dothideomycetidae</taxon>
        <taxon>Mycosphaerellales</taxon>
        <taxon>Teratosphaeriaceae</taxon>
        <taxon>Friedmanniomyces</taxon>
    </lineage>
</organism>
<keyword evidence="5" id="KW-0560">Oxidoreductase</keyword>
<feature type="region of interest" description="Disordered" evidence="7">
    <location>
        <begin position="456"/>
        <end position="532"/>
    </location>
</feature>
<dbReference type="InterPro" id="IPR003819">
    <property type="entry name" value="TauD/TfdA-like"/>
</dbReference>
<dbReference type="PANTHER" id="PTHR43779:SF2">
    <property type="entry name" value="ALPHA-KETOGLUTARATE-DEPENDENT XANTHINE DIOXYGENASE XAN1"/>
    <property type="match status" value="1"/>
</dbReference>
<proteinExistence type="inferred from homology"/>
<dbReference type="Gene3D" id="1.25.40.10">
    <property type="entry name" value="Tetratricopeptide repeat domain"/>
    <property type="match status" value="1"/>
</dbReference>
<feature type="compositionally biased region" description="Basic and acidic residues" evidence="7">
    <location>
        <begin position="1888"/>
        <end position="1897"/>
    </location>
</feature>
<keyword evidence="4" id="KW-0223">Dioxygenase</keyword>
<feature type="compositionally biased region" description="Low complexity" evidence="7">
    <location>
        <begin position="1911"/>
        <end position="1928"/>
    </location>
</feature>
<evidence type="ECO:0000256" key="2">
    <source>
        <dbReference type="ARBA" id="ARBA00005896"/>
    </source>
</evidence>
<dbReference type="GO" id="GO:0046872">
    <property type="term" value="F:metal ion binding"/>
    <property type="evidence" value="ECO:0007669"/>
    <property type="project" value="UniProtKB-KW"/>
</dbReference>
<keyword evidence="10" id="KW-1185">Reference proteome</keyword>
<evidence type="ECO:0000256" key="5">
    <source>
        <dbReference type="ARBA" id="ARBA00023002"/>
    </source>
</evidence>
<dbReference type="PANTHER" id="PTHR43779">
    <property type="entry name" value="DIOXYGENASE RV0097-RELATED"/>
    <property type="match status" value="1"/>
</dbReference>
<protein>
    <recommendedName>
        <fullName evidence="8">TauD/TfdA-like domain-containing protein</fullName>
    </recommendedName>
</protein>
<dbReference type="GO" id="GO:0051213">
    <property type="term" value="F:dioxygenase activity"/>
    <property type="evidence" value="ECO:0007669"/>
    <property type="project" value="UniProtKB-KW"/>
</dbReference>
<feature type="compositionally biased region" description="Acidic residues" evidence="7">
    <location>
        <begin position="1444"/>
        <end position="1459"/>
    </location>
</feature>
<keyword evidence="3" id="KW-0479">Metal-binding</keyword>
<evidence type="ECO:0000256" key="7">
    <source>
        <dbReference type="SAM" id="MobiDB-lite"/>
    </source>
</evidence>
<dbReference type="InterPro" id="IPR042098">
    <property type="entry name" value="TauD-like_sf"/>
</dbReference>
<evidence type="ECO:0000259" key="8">
    <source>
        <dbReference type="Pfam" id="PF02668"/>
    </source>
</evidence>
<reference evidence="9 10" key="1">
    <citation type="submission" date="2017-03" db="EMBL/GenBank/DDBJ databases">
        <title>Genomes of endolithic fungi from Antarctica.</title>
        <authorList>
            <person name="Coleine C."/>
            <person name="Masonjones S."/>
            <person name="Stajich J.E."/>
        </authorList>
    </citation>
    <scope>NUCLEOTIDE SEQUENCE [LARGE SCALE GENOMIC DNA]</scope>
    <source>
        <strain evidence="9 10">CCFEE 5184</strain>
    </source>
</reference>
<dbReference type="Pfam" id="PF02668">
    <property type="entry name" value="TauD"/>
    <property type="match status" value="1"/>
</dbReference>
<comment type="cofactor">
    <cofactor evidence="1">
        <name>Fe(2+)</name>
        <dbReference type="ChEBI" id="CHEBI:29033"/>
    </cofactor>
</comment>
<feature type="compositionally biased region" description="Polar residues" evidence="7">
    <location>
        <begin position="515"/>
        <end position="530"/>
    </location>
</feature>
<feature type="compositionally biased region" description="Basic and acidic residues" evidence="7">
    <location>
        <begin position="2034"/>
        <end position="2054"/>
    </location>
</feature>
<dbReference type="InterPro" id="IPR051178">
    <property type="entry name" value="TfdA_dioxygenase"/>
</dbReference>
<keyword evidence="6" id="KW-0408">Iron</keyword>
<dbReference type="SUPFAM" id="SSF51197">
    <property type="entry name" value="Clavaminate synthase-like"/>
    <property type="match status" value="1"/>
</dbReference>
<feature type="region of interest" description="Disordered" evidence="7">
    <location>
        <begin position="1652"/>
        <end position="1701"/>
    </location>
</feature>
<evidence type="ECO:0000256" key="6">
    <source>
        <dbReference type="ARBA" id="ARBA00023004"/>
    </source>
</evidence>
<dbReference type="InterPro" id="IPR011990">
    <property type="entry name" value="TPR-like_helical_dom_sf"/>
</dbReference>
<comment type="caution">
    <text evidence="9">The sequence shown here is derived from an EMBL/GenBank/DDBJ whole genome shotgun (WGS) entry which is preliminary data.</text>
</comment>
<dbReference type="STRING" id="329884.A0A4U0XU91"/>
<name>A0A4U0XU91_9PEZI</name>
<feature type="compositionally biased region" description="Acidic residues" evidence="7">
    <location>
        <begin position="1954"/>
        <end position="1966"/>
    </location>
</feature>
<feature type="region of interest" description="Disordered" evidence="7">
    <location>
        <begin position="1542"/>
        <end position="1603"/>
    </location>
</feature>
<dbReference type="Proteomes" id="UP000309340">
    <property type="component" value="Unassembled WGS sequence"/>
</dbReference>
<evidence type="ECO:0000313" key="10">
    <source>
        <dbReference type="Proteomes" id="UP000309340"/>
    </source>
</evidence>
<feature type="region of interest" description="Disordered" evidence="7">
    <location>
        <begin position="1435"/>
        <end position="1468"/>
    </location>
</feature>